<comment type="caution">
    <text evidence="3">The sequence shown here is derived from an EMBL/GenBank/DDBJ whole genome shotgun (WGS) entry which is preliminary data.</text>
</comment>
<dbReference type="EMBL" id="JAWDGP010002817">
    <property type="protein sequence ID" value="KAK3779695.1"/>
    <property type="molecule type" value="Genomic_DNA"/>
</dbReference>
<dbReference type="Gene3D" id="3.40.50.300">
    <property type="entry name" value="P-loop containing nucleotide triphosphate hydrolases"/>
    <property type="match status" value="1"/>
</dbReference>
<evidence type="ECO:0000259" key="2">
    <source>
        <dbReference type="Pfam" id="PF12774"/>
    </source>
</evidence>
<gene>
    <name evidence="3" type="ORF">RRG08_013650</name>
</gene>
<dbReference type="SUPFAM" id="SSF52540">
    <property type="entry name" value="P-loop containing nucleoside triphosphate hydrolases"/>
    <property type="match status" value="1"/>
</dbReference>
<proteinExistence type="inferred from homology"/>
<dbReference type="SUPFAM" id="SSF56672">
    <property type="entry name" value="DNA/RNA polymerases"/>
    <property type="match status" value="1"/>
</dbReference>
<keyword evidence="4" id="KW-1185">Reference proteome</keyword>
<dbReference type="Pfam" id="PF12774">
    <property type="entry name" value="AAA_6"/>
    <property type="match status" value="1"/>
</dbReference>
<comment type="similarity">
    <text evidence="1">Belongs to the dynein heavy chain family.</text>
</comment>
<dbReference type="AlphaFoldDB" id="A0AAE1A265"/>
<accession>A0AAE1A265</accession>
<protein>
    <recommendedName>
        <fullName evidence="2">Dynein heavy chain hydrolytic ATP-binding dynein motor region domain-containing protein</fullName>
    </recommendedName>
</protein>
<dbReference type="FunFam" id="3.40.50.300:FF:000063">
    <property type="entry name" value="dynein heavy chain 6, axonemal"/>
    <property type="match status" value="1"/>
</dbReference>
<dbReference type="GO" id="GO:0005524">
    <property type="term" value="F:ATP binding"/>
    <property type="evidence" value="ECO:0007669"/>
    <property type="project" value="InterPro"/>
</dbReference>
<dbReference type="GO" id="GO:0045505">
    <property type="term" value="F:dynein intermediate chain binding"/>
    <property type="evidence" value="ECO:0007669"/>
    <property type="project" value="InterPro"/>
</dbReference>
<dbReference type="PANTHER" id="PTHR22878">
    <property type="entry name" value="DYNEIN HEAVY CHAIN 6, AXONEMAL-LIKE-RELATED"/>
    <property type="match status" value="1"/>
</dbReference>
<feature type="domain" description="Dynein heavy chain hydrolytic ATP-binding dynein motor region" evidence="2">
    <location>
        <begin position="135"/>
        <end position="269"/>
    </location>
</feature>
<dbReference type="Gene3D" id="3.10.10.10">
    <property type="entry name" value="HIV Type 1 Reverse Transcriptase, subunit A, domain 1"/>
    <property type="match status" value="1"/>
</dbReference>
<evidence type="ECO:0000256" key="1">
    <source>
        <dbReference type="ARBA" id="ARBA00008887"/>
    </source>
</evidence>
<organism evidence="3 4">
    <name type="scientific">Elysia crispata</name>
    <name type="common">lettuce slug</name>
    <dbReference type="NCBI Taxonomy" id="231223"/>
    <lineage>
        <taxon>Eukaryota</taxon>
        <taxon>Metazoa</taxon>
        <taxon>Spiralia</taxon>
        <taxon>Lophotrochozoa</taxon>
        <taxon>Mollusca</taxon>
        <taxon>Gastropoda</taxon>
        <taxon>Heterobranchia</taxon>
        <taxon>Euthyneura</taxon>
        <taxon>Panpulmonata</taxon>
        <taxon>Sacoglossa</taxon>
        <taxon>Placobranchoidea</taxon>
        <taxon>Plakobranchidae</taxon>
        <taxon>Elysia</taxon>
    </lineage>
</organism>
<dbReference type="Gene3D" id="3.30.70.270">
    <property type="match status" value="1"/>
</dbReference>
<evidence type="ECO:0000313" key="4">
    <source>
        <dbReference type="Proteomes" id="UP001283361"/>
    </source>
</evidence>
<dbReference type="GO" id="GO:0007018">
    <property type="term" value="P:microtubule-based movement"/>
    <property type="evidence" value="ECO:0007669"/>
    <property type="project" value="InterPro"/>
</dbReference>
<dbReference type="InterPro" id="IPR043128">
    <property type="entry name" value="Rev_trsase/Diguanyl_cyclase"/>
</dbReference>
<dbReference type="InterPro" id="IPR026983">
    <property type="entry name" value="DHC"/>
</dbReference>
<dbReference type="PANTHER" id="PTHR22878:SF72">
    <property type="entry name" value="DYNEIN HEAVY CHAIN 3, AXONEMAL"/>
    <property type="match status" value="1"/>
</dbReference>
<dbReference type="InterPro" id="IPR043502">
    <property type="entry name" value="DNA/RNA_pol_sf"/>
</dbReference>
<name>A0AAE1A265_9GAST</name>
<dbReference type="InterPro" id="IPR035699">
    <property type="entry name" value="AAA_6"/>
</dbReference>
<sequence>MLTSGIIRRSSSPYASPITVMLKKDCASMVFDAKPIPTLDEVVSKLNRALYFTKCDLTKGFWQILLSEDCKAYTAFQTSRGLMEFRTYGVQLQVTLPIYIRLHVSKSHDRHTRRIRLMSSFSAIHGKNLYKISKRTLMGALLLNLGGAPEGPAGTGKTETSKDLAKAVAKQCVVFNCSDGLDYKAMGKFFKGLAQSGAWACFDEFNRIELEVLSVIAQQVQTIQRAIIDKAVSFIFEGTEISLDPTCTMFITMNPGYAGRAELPDNLKVGTV</sequence>
<dbReference type="GO" id="GO:0051959">
    <property type="term" value="F:dynein light intermediate chain binding"/>
    <property type="evidence" value="ECO:0007669"/>
    <property type="project" value="InterPro"/>
</dbReference>
<dbReference type="InterPro" id="IPR027417">
    <property type="entry name" value="P-loop_NTPase"/>
</dbReference>
<dbReference type="GO" id="GO:0030286">
    <property type="term" value="C:dynein complex"/>
    <property type="evidence" value="ECO:0007669"/>
    <property type="project" value="InterPro"/>
</dbReference>
<reference evidence="3" key="1">
    <citation type="journal article" date="2023" name="G3 (Bethesda)">
        <title>A reference genome for the long-term kleptoplast-retaining sea slug Elysia crispata morphotype clarki.</title>
        <authorList>
            <person name="Eastman K.E."/>
            <person name="Pendleton A.L."/>
            <person name="Shaikh M.A."/>
            <person name="Suttiyut T."/>
            <person name="Ogas R."/>
            <person name="Tomko P."/>
            <person name="Gavelis G."/>
            <person name="Widhalm J.R."/>
            <person name="Wisecaver J.H."/>
        </authorList>
    </citation>
    <scope>NUCLEOTIDE SEQUENCE</scope>
    <source>
        <strain evidence="3">ECLA1</strain>
    </source>
</reference>
<evidence type="ECO:0000313" key="3">
    <source>
        <dbReference type="EMBL" id="KAK3779695.1"/>
    </source>
</evidence>
<dbReference type="Proteomes" id="UP001283361">
    <property type="component" value="Unassembled WGS sequence"/>
</dbReference>